<evidence type="ECO:0000256" key="1">
    <source>
        <dbReference type="SAM" id="MobiDB-lite"/>
    </source>
</evidence>
<accession>A0A9P4X8Z8</accession>
<evidence type="ECO:0000313" key="2">
    <source>
        <dbReference type="EMBL" id="KAF3067534.1"/>
    </source>
</evidence>
<dbReference type="Proteomes" id="UP000801864">
    <property type="component" value="Unassembled WGS sequence"/>
</dbReference>
<comment type="caution">
    <text evidence="2">The sequence shown here is derived from an EMBL/GenBank/DDBJ whole genome shotgun (WGS) entry which is preliminary data.</text>
</comment>
<protein>
    <submittedName>
        <fullName evidence="2">Uncharacterized protein</fullName>
    </submittedName>
</protein>
<dbReference type="AlphaFoldDB" id="A0A9P4X8Z8"/>
<feature type="region of interest" description="Disordered" evidence="1">
    <location>
        <begin position="1"/>
        <end position="39"/>
    </location>
</feature>
<feature type="compositionally biased region" description="Polar residues" evidence="1">
    <location>
        <begin position="1"/>
        <end position="36"/>
    </location>
</feature>
<dbReference type="EMBL" id="QLNT01000015">
    <property type="protein sequence ID" value="KAF3067534.1"/>
    <property type="molecule type" value="Genomic_DNA"/>
</dbReference>
<name>A0A9P4X8Z8_9HYPO</name>
<keyword evidence="3" id="KW-1185">Reference proteome</keyword>
<organism evidence="2 3">
    <name type="scientific">Trichoderma lentiforme</name>
    <dbReference type="NCBI Taxonomy" id="1567552"/>
    <lineage>
        <taxon>Eukaryota</taxon>
        <taxon>Fungi</taxon>
        <taxon>Dikarya</taxon>
        <taxon>Ascomycota</taxon>
        <taxon>Pezizomycotina</taxon>
        <taxon>Sordariomycetes</taxon>
        <taxon>Hypocreomycetidae</taxon>
        <taxon>Hypocreales</taxon>
        <taxon>Hypocreaceae</taxon>
        <taxon>Trichoderma</taxon>
    </lineage>
</organism>
<gene>
    <name evidence="2" type="ORF">CFAM422_008384</name>
</gene>
<evidence type="ECO:0000313" key="3">
    <source>
        <dbReference type="Proteomes" id="UP000801864"/>
    </source>
</evidence>
<reference evidence="2 3" key="1">
    <citation type="submission" date="2018-06" db="EMBL/GenBank/DDBJ databases">
        <title>Genome analysis of cellulolytic fungus Trichoderma lentiforme CFAM-422.</title>
        <authorList>
            <person name="Steindorff A.S."/>
            <person name="Formighieri E.F."/>
            <person name="Midorikawa G.E.O."/>
            <person name="Tamietti M.S."/>
            <person name="Ramos E.Z."/>
            <person name="Silva A.S."/>
            <person name="Bon E.P.S."/>
            <person name="Mendes T.D."/>
            <person name="Damaso M.C.T."/>
            <person name="Favaro L.C.L."/>
        </authorList>
    </citation>
    <scope>NUCLEOTIDE SEQUENCE [LARGE SCALE GENOMIC DNA]</scope>
    <source>
        <strain evidence="2 3">CFAM-422</strain>
    </source>
</reference>
<proteinExistence type="predicted"/>
<sequence length="89" mass="9324">MSDSSACRAFNSGNIMVTGSNEAPTGASGNRSTSSCDPPYSLSRYLADQTCTPGHGPVRSPVEAEERMAKELRNFDAQFGSSGDPPHGN</sequence>